<proteinExistence type="predicted"/>
<sequence length="165" mass="17805">MGRATGDQCRWWEEGGGSGSSLGEVCAGFGLRKRPDPEELEVLECEVKEMAEKILEYRAILPDQLKNTFASILAAQKPVFLNGSDPGTSGAPNSGAGQVASNKGALLADGDQTSEKLRLFRDKLSSNVAALPIVLKRMTECISKIDNLDSENIIIHPAFKKKRTS</sequence>
<accession>A0A314Y388</accession>
<evidence type="ECO:0000313" key="2">
    <source>
        <dbReference type="Proteomes" id="UP000250321"/>
    </source>
</evidence>
<name>A0A314Y388_PRUYE</name>
<dbReference type="OrthoDB" id="781564at2759"/>
<keyword evidence="2" id="KW-1185">Reference proteome</keyword>
<protein>
    <submittedName>
        <fullName evidence="1">Uncharacterized protein</fullName>
    </submittedName>
</protein>
<dbReference type="AlphaFoldDB" id="A0A314Y388"/>
<dbReference type="Proteomes" id="UP000250321">
    <property type="component" value="Unassembled WGS sequence"/>
</dbReference>
<comment type="caution">
    <text evidence="1">The sequence shown here is derived from an EMBL/GenBank/DDBJ whole genome shotgun (WGS) entry which is preliminary data.</text>
</comment>
<evidence type="ECO:0000313" key="1">
    <source>
        <dbReference type="EMBL" id="PQQ02415.1"/>
    </source>
</evidence>
<gene>
    <name evidence="1" type="ORF">Pyn_27711</name>
</gene>
<dbReference type="STRING" id="2094558.A0A314Y388"/>
<dbReference type="PANTHER" id="PTHR36045">
    <property type="entry name" value="OS04G0558500 PROTEIN"/>
    <property type="match status" value="1"/>
</dbReference>
<dbReference type="EMBL" id="PJQY01001468">
    <property type="protein sequence ID" value="PQQ02415.1"/>
    <property type="molecule type" value="Genomic_DNA"/>
</dbReference>
<reference evidence="1 2" key="1">
    <citation type="submission" date="2018-02" db="EMBL/GenBank/DDBJ databases">
        <title>Draft genome of wild Prunus yedoensis var. nudiflora.</title>
        <authorList>
            <person name="Baek S."/>
            <person name="Kim J.-H."/>
            <person name="Choi K."/>
            <person name="Kim G.-B."/>
            <person name="Cho A."/>
            <person name="Jang H."/>
            <person name="Shin C.-H."/>
            <person name="Yu H.-J."/>
            <person name="Mun J.-H."/>
        </authorList>
    </citation>
    <scope>NUCLEOTIDE SEQUENCE [LARGE SCALE GENOMIC DNA]</scope>
    <source>
        <strain evidence="2">cv. Jeju island</strain>
        <tissue evidence="1">Leaf</tissue>
    </source>
</reference>
<organism evidence="1 2">
    <name type="scientific">Prunus yedoensis var. nudiflora</name>
    <dbReference type="NCBI Taxonomy" id="2094558"/>
    <lineage>
        <taxon>Eukaryota</taxon>
        <taxon>Viridiplantae</taxon>
        <taxon>Streptophyta</taxon>
        <taxon>Embryophyta</taxon>
        <taxon>Tracheophyta</taxon>
        <taxon>Spermatophyta</taxon>
        <taxon>Magnoliopsida</taxon>
        <taxon>eudicotyledons</taxon>
        <taxon>Gunneridae</taxon>
        <taxon>Pentapetalae</taxon>
        <taxon>rosids</taxon>
        <taxon>fabids</taxon>
        <taxon>Rosales</taxon>
        <taxon>Rosaceae</taxon>
        <taxon>Amygdaloideae</taxon>
        <taxon>Amygdaleae</taxon>
        <taxon>Prunus</taxon>
    </lineage>
</organism>
<dbReference type="PANTHER" id="PTHR36045:SF2">
    <property type="entry name" value="OS04G0558500 PROTEIN"/>
    <property type="match status" value="1"/>
</dbReference>